<protein>
    <submittedName>
        <fullName evidence="21">Uncharacterized protein LOC111116087 isoform X1</fullName>
    </submittedName>
</protein>
<evidence type="ECO:0000313" key="21">
    <source>
        <dbReference type="RefSeq" id="XP_022310780.1"/>
    </source>
</evidence>
<keyword evidence="5 14" id="KW-0812">Transmembrane</keyword>
<dbReference type="GO" id="GO:0007166">
    <property type="term" value="P:cell surface receptor signaling pathway"/>
    <property type="evidence" value="ECO:0007669"/>
    <property type="project" value="InterPro"/>
</dbReference>
<dbReference type="Pfam" id="PF16489">
    <property type="entry name" value="GAIN"/>
    <property type="match status" value="1"/>
</dbReference>
<feature type="transmembrane region" description="Helical" evidence="14">
    <location>
        <begin position="2041"/>
        <end position="2059"/>
    </location>
</feature>
<keyword evidence="7 14" id="KW-1133">Transmembrane helix</keyword>
<dbReference type="InterPro" id="IPR032471">
    <property type="entry name" value="AGRL2-4_GAIN_subdom_A"/>
</dbReference>
<dbReference type="SMART" id="SM00181">
    <property type="entry name" value="EGF"/>
    <property type="match status" value="23"/>
</dbReference>
<feature type="domain" description="GAIN-B" evidence="16">
    <location>
        <begin position="1658"/>
        <end position="1833"/>
    </location>
</feature>
<accession>A0A8B8C5A8</accession>
<feature type="transmembrane region" description="Helical" evidence="14">
    <location>
        <begin position="2065"/>
        <end position="2088"/>
    </location>
</feature>
<dbReference type="InterPro" id="IPR008979">
    <property type="entry name" value="Galactose-bd-like_sf"/>
</dbReference>
<dbReference type="PRINTS" id="PR00249">
    <property type="entry name" value="GPCRSECRETIN"/>
</dbReference>
<evidence type="ECO:0000256" key="11">
    <source>
        <dbReference type="ARBA" id="ARBA00023170"/>
    </source>
</evidence>
<keyword evidence="11" id="KW-0675">Receptor</keyword>
<dbReference type="SUPFAM" id="SSF57184">
    <property type="entry name" value="Growth factor receptor domain"/>
    <property type="match status" value="2"/>
</dbReference>
<keyword evidence="8" id="KW-0297">G-protein coupled receptor</keyword>
<keyword evidence="15" id="KW-0732">Signal</keyword>
<evidence type="ECO:0000259" key="17">
    <source>
        <dbReference type="PROSITE" id="PS50227"/>
    </source>
</evidence>
<evidence type="ECO:0000256" key="2">
    <source>
        <dbReference type="ARBA" id="ARBA00007343"/>
    </source>
</evidence>
<evidence type="ECO:0000259" key="16">
    <source>
        <dbReference type="PROSITE" id="PS50221"/>
    </source>
</evidence>
<dbReference type="SMART" id="SM00303">
    <property type="entry name" value="GPS"/>
    <property type="match status" value="1"/>
</dbReference>
<dbReference type="OrthoDB" id="10252017at2759"/>
<dbReference type="PROSITE" id="PS50261">
    <property type="entry name" value="G_PROTEIN_RECEP_F2_4"/>
    <property type="match status" value="1"/>
</dbReference>
<dbReference type="PANTHER" id="PTHR24043">
    <property type="entry name" value="SCAVENGER RECEPTOR CLASS F"/>
    <property type="match status" value="1"/>
</dbReference>
<name>A0A8B8C5A8_CRAVI</name>
<evidence type="ECO:0000256" key="4">
    <source>
        <dbReference type="ARBA" id="ARBA00022536"/>
    </source>
</evidence>
<keyword evidence="12" id="KW-0325">Glycoprotein</keyword>
<dbReference type="GO" id="GO:0005886">
    <property type="term" value="C:plasma membrane"/>
    <property type="evidence" value="ECO:0007669"/>
    <property type="project" value="UniProtKB-SubCell"/>
</dbReference>
<evidence type="ECO:0000256" key="7">
    <source>
        <dbReference type="ARBA" id="ARBA00022989"/>
    </source>
</evidence>
<feature type="transmembrane region" description="Helical" evidence="14">
    <location>
        <begin position="1876"/>
        <end position="1893"/>
    </location>
</feature>
<feature type="signal peptide" evidence="15">
    <location>
        <begin position="1"/>
        <end position="18"/>
    </location>
</feature>
<dbReference type="InterPro" id="IPR017981">
    <property type="entry name" value="GPCR_2-like_7TM"/>
</dbReference>
<sequence>MHTGVLLPCFGLLALSLAYENLALKKPTNQLYPYFLYEASNAVDGLKSNLTYSGGQCMLYGGGETATWWVNLTSILSIHHITIYYMTYNAPWGTYSFFPETFLGFSLYISNTTDKSQGTLCFKDSNYNASTIPPVVNITCPVHGQYVIYYNERLTNVTYPPDYYSYGAYIILCEVEVYGCPMPGFYGSNCSIPCPDPNCHLCHIETGTCNGCKPGYQGHQCKQGCNNGTYGSECNNTCGHCINDDVCIHTNGTCLNGCDSGYVGHLCKTRCDEGYFGTECSQVCGYCKNTYDCHHVNGTCLTGCESGYIGNMCKTPCDNGTYGNDCNNTCGHCLKEDVCFHTNGTCLNGCDLGYVGVLCKTRCDEGYFGTKCNQVCGYCKSTVDCYHVNGSCLSGCESGYIGDKCKSPCENGTYGNDCNNTCGHCTDKESCFHTNGTCRFGCDPGYVGELCKTSCSQGTFGKECNATCGNCLGECGHISGTCLNGCAPGYIVPLCRTPCNRGKYGEGCNNTCGFCSDQIDCSHVNGTCLSGCDLGYTGAFCKTECSDGTYGKKCQDVCGYCADLDVCHHTNGSCPNGCEAGYQGRLCKARCDEGYFGTECSQVCGWCRNTYDCHHVNGTCLTGCESGYIGNMCKTPCENGTYGNDCNNTCGRCNNEDVCFHTNGTCLNGCDPGYVGVLCKTRCDEGYFGTECNQVCGYCKNTVDCYHVNGSCLSGCESGYIGDKCKTPCENGTYGNDCNNTCGHCTDKESCFHTNGTCRFGCDPGYVGELCKTSCSRGTFGKECNATCGNCLGECDHISGTCLNGCAPGYIGPLCRTPCNRGKYGEGCNNTCGFCSYQNDCSHVNGTCLSGCDLGYTGAFCKTECSDGTYGKKCQDVCGYCADLDVCHHTNGSCPNGCEAGYQGRLCKAHCMHGTYGHNCSNTCGHCLNDGFCFHVNGTCPLGCDSGYTGELCVLHCDDGTFGKDCNSTCGHCVDDETCFHINGTCIDGCVPGFTGEQCKTPCAEGFYGNACSHVCGHCVDHEGCHHINGSCLRGCTPGYIGNKCDIPCDNGTYGQECKGICGNCLEGNSCSHTNGTCLNGCETGYFGDLCKTACVQGTYGNECNSKCGNCLNTEGCDHINGSCLTGCAPGYVGDMCKTPCENGYYGIECNSTCGHCSFQNGCFRENGTCFNGCELGYSGDLCQNACNNGTYGKECNHTCGYCLDQDECHHINGTCVKGCDPGYLGDLCKTACNSGTYGIECNSTCGYCLDGTSCSHIDGTCLNGCDPGFIGAMCRQRVLEILSFEATSLVVREGTPFEMRLSFRNMTECEFQWFHGDYEVTNASTRYAIAMSKTDNGTSMLTLHIGQSLKRDEGHWKTRVSSHGTFLERNLSITVIPRLVLVMEPMFDFSIEEGEQLTIECTIQNPESLVNIENGSLALTKGGSNLTPYLVASSNTQLSVTWHKGTSVVDDSGVYTCLYTTYPDPVSVSVYATVIAQEQKRCNSEISNDIQWNTTLAGTTKKEPCPPNQKGIATRQCNVEGIWEPPNLINCTTEAFLNASSELDTILEDGITDPEKTSKTIDNTLHLMNNLTSSTPELSAGDISSSIDILEKIVNVTNSSGSSIAKEVFFSVVDNVLSSNNSESWNAVSEKTEKDASSLLKSIDRLSEVVIQNDNISATQFTGSNFELTINKTKIDETGIRFPEVTSKNSTEVSDTVSTFFELGKQKRKTDKAMGYVAVIYKNIADILPASSERPDDTEKPSQKKAFVNSRVLSLTTQANIGSLNPPLKLTFQNVQTTSLSGMRPLCVSWNFSTKKWSEQGCILVKRDIKGTVCECVHLTNFAILMRPYSSDTEDEQSLKTTSLVGVILSIIFIALTFIIYILTWRFIKSDQNIMMLNLCVSLLLAYVVFISSVEQKDNEGLCVAITAVLHYLFLATFFNMLGMGLYYFMSITVTYYAMYVANNFKSKSRIHWILVGTWGIPFVIVMIGLGSFWGEGYHLRFYCWLSSESGSLYLFIVPVCLIAVINILIIVSLVRVLCATSAMANSSLKKKAASGLRSLGTLLPVLGVTWLFGILAVNEKADAFQYIFVIANALQGVFIFASHVLLNKKVMLALRKKYPVLNTLVSFVESSKEESSSVSKTNSSTEPNSALLNSKKRTFFVKYFGKNTKRNKVQKSESFLTEKTLSTDCSISDATGNSVEILENVPDSNKLQLIVEEDSPKRRFKFSLNINPWKKKYTVTGM</sequence>
<dbReference type="InterPro" id="IPR008077">
    <property type="entry name" value="GPCR_2_brain_angio_inhib"/>
</dbReference>
<dbReference type="InterPro" id="IPR046338">
    <property type="entry name" value="GAIN_dom_sf"/>
</dbReference>
<dbReference type="InterPro" id="IPR007110">
    <property type="entry name" value="Ig-like_dom"/>
</dbReference>
<evidence type="ECO:0000313" key="20">
    <source>
        <dbReference type="Proteomes" id="UP000694844"/>
    </source>
</evidence>
<dbReference type="InterPro" id="IPR009030">
    <property type="entry name" value="Growth_fac_rcpt_cys_sf"/>
</dbReference>
<feature type="domain" description="G-protein coupled receptors family 2 profile 2" evidence="18">
    <location>
        <begin position="1840"/>
        <end position="2089"/>
    </location>
</feature>
<evidence type="ECO:0000256" key="10">
    <source>
        <dbReference type="ARBA" id="ARBA00023157"/>
    </source>
</evidence>
<dbReference type="Gene3D" id="1.25.40.610">
    <property type="match status" value="1"/>
</dbReference>
<dbReference type="InterPro" id="IPR001879">
    <property type="entry name" value="GPCR_2_extracellular_dom"/>
</dbReference>
<dbReference type="FunFam" id="1.20.1070.10:FF:000058">
    <property type="entry name" value="Adhesion G protein-coupled receptor F5"/>
    <property type="match status" value="1"/>
</dbReference>
<keyword evidence="3" id="KW-1003">Cell membrane</keyword>
<dbReference type="Pfam" id="PF00002">
    <property type="entry name" value="7tm_2"/>
    <property type="match status" value="1"/>
</dbReference>
<dbReference type="InterPro" id="IPR057244">
    <property type="entry name" value="GAIN_B"/>
</dbReference>
<evidence type="ECO:0000256" key="9">
    <source>
        <dbReference type="ARBA" id="ARBA00023136"/>
    </source>
</evidence>
<dbReference type="InterPro" id="IPR013783">
    <property type="entry name" value="Ig-like_fold"/>
</dbReference>
<comment type="subcellular location">
    <subcellularLocation>
        <location evidence="1">Cell membrane</location>
        <topology evidence="1">Multi-pass membrane protein</topology>
    </subcellularLocation>
</comment>
<feature type="chain" id="PRO_5034781772" evidence="15">
    <location>
        <begin position="19"/>
        <end position="2224"/>
    </location>
</feature>
<keyword evidence="6" id="KW-0677">Repeat</keyword>
<dbReference type="SUPFAM" id="SSF48726">
    <property type="entry name" value="Immunoglobulin"/>
    <property type="match status" value="1"/>
</dbReference>
<dbReference type="PROSITE" id="PS50835">
    <property type="entry name" value="IG_LIKE"/>
    <property type="match status" value="1"/>
</dbReference>
<organism evidence="20 21">
    <name type="scientific">Crassostrea virginica</name>
    <name type="common">Eastern oyster</name>
    <dbReference type="NCBI Taxonomy" id="6565"/>
    <lineage>
        <taxon>Eukaryota</taxon>
        <taxon>Metazoa</taxon>
        <taxon>Spiralia</taxon>
        <taxon>Lophotrochozoa</taxon>
        <taxon>Mollusca</taxon>
        <taxon>Bivalvia</taxon>
        <taxon>Autobranchia</taxon>
        <taxon>Pteriomorphia</taxon>
        <taxon>Ostreida</taxon>
        <taxon>Ostreoidea</taxon>
        <taxon>Ostreidae</taxon>
        <taxon>Crassostrea</taxon>
    </lineage>
</organism>
<keyword evidence="10" id="KW-1015">Disulfide bond</keyword>
<feature type="domain" description="Ig-like" evidence="19">
    <location>
        <begin position="1378"/>
        <end position="1470"/>
    </location>
</feature>
<dbReference type="InterPro" id="IPR000203">
    <property type="entry name" value="GPS"/>
</dbReference>
<dbReference type="PRINTS" id="PR01694">
    <property type="entry name" value="BAIPRECURSOR"/>
</dbReference>
<dbReference type="PANTHER" id="PTHR24043:SF8">
    <property type="entry name" value="EGF-LIKE DOMAIN-CONTAINING PROTEIN"/>
    <property type="match status" value="1"/>
</dbReference>
<evidence type="ECO:0000256" key="12">
    <source>
        <dbReference type="ARBA" id="ARBA00023180"/>
    </source>
</evidence>
<proteinExistence type="inferred from homology"/>
<dbReference type="Gene3D" id="1.20.1070.10">
    <property type="entry name" value="Rhodopsin 7-helix transmembrane proteins"/>
    <property type="match status" value="1"/>
</dbReference>
<keyword evidence="20" id="KW-1185">Reference proteome</keyword>
<evidence type="ECO:0000256" key="8">
    <source>
        <dbReference type="ARBA" id="ARBA00023040"/>
    </source>
</evidence>
<evidence type="ECO:0000256" key="15">
    <source>
        <dbReference type="SAM" id="SignalP"/>
    </source>
</evidence>
<dbReference type="Gene3D" id="2.60.40.10">
    <property type="entry name" value="Immunoglobulins"/>
    <property type="match status" value="1"/>
</dbReference>
<dbReference type="KEGG" id="cvn:111116087"/>
<evidence type="ECO:0000256" key="1">
    <source>
        <dbReference type="ARBA" id="ARBA00004651"/>
    </source>
</evidence>
<dbReference type="GeneID" id="111116087"/>
<dbReference type="InterPro" id="IPR000742">
    <property type="entry name" value="EGF"/>
</dbReference>
<feature type="domain" description="G-protein coupled receptors family 2 profile 1" evidence="17">
    <location>
        <begin position="1457"/>
        <end position="1536"/>
    </location>
</feature>
<evidence type="ECO:0000256" key="14">
    <source>
        <dbReference type="SAM" id="Phobius"/>
    </source>
</evidence>
<keyword evidence="4" id="KW-0245">EGF-like domain</keyword>
<dbReference type="SUPFAM" id="SSF111418">
    <property type="entry name" value="Hormone receptor domain"/>
    <property type="match status" value="1"/>
</dbReference>
<dbReference type="SUPFAM" id="SSF49785">
    <property type="entry name" value="Galactose-binding domain-like"/>
    <property type="match status" value="1"/>
</dbReference>
<dbReference type="PROSITE" id="PS50227">
    <property type="entry name" value="G_PROTEIN_RECEP_F2_3"/>
    <property type="match status" value="1"/>
</dbReference>
<dbReference type="InterPro" id="IPR042635">
    <property type="entry name" value="MEGF10/SREC1/2-like"/>
</dbReference>
<dbReference type="InterPro" id="IPR036179">
    <property type="entry name" value="Ig-like_dom_sf"/>
</dbReference>
<dbReference type="GO" id="GO:0005044">
    <property type="term" value="F:scavenger receptor activity"/>
    <property type="evidence" value="ECO:0007669"/>
    <property type="project" value="InterPro"/>
</dbReference>
<dbReference type="Proteomes" id="UP000694844">
    <property type="component" value="Chromosome 9"/>
</dbReference>
<dbReference type="InterPro" id="IPR036445">
    <property type="entry name" value="GPCR_2_extracell_dom_sf"/>
</dbReference>
<evidence type="ECO:0000256" key="3">
    <source>
        <dbReference type="ARBA" id="ARBA00022475"/>
    </source>
</evidence>
<dbReference type="SUPFAM" id="SSF81321">
    <property type="entry name" value="Family A G protein-coupled receptor-like"/>
    <property type="match status" value="1"/>
</dbReference>
<dbReference type="PROSITE" id="PS50221">
    <property type="entry name" value="GAIN_B"/>
    <property type="match status" value="1"/>
</dbReference>
<reference evidence="21" key="1">
    <citation type="submission" date="2025-08" db="UniProtKB">
        <authorList>
            <consortium name="RefSeq"/>
        </authorList>
    </citation>
    <scope>IDENTIFICATION</scope>
    <source>
        <tissue evidence="21">Whole sample</tissue>
    </source>
</reference>
<feature type="transmembrane region" description="Helical" evidence="14">
    <location>
        <begin position="1995"/>
        <end position="2020"/>
    </location>
</feature>
<dbReference type="Gene3D" id="2.60.120.260">
    <property type="entry name" value="Galactose-binding domain-like"/>
    <property type="match status" value="1"/>
</dbReference>
<dbReference type="Gene3D" id="2.170.300.10">
    <property type="entry name" value="Tie2 ligand-binding domain superfamily"/>
    <property type="match status" value="8"/>
</dbReference>
<feature type="transmembrane region" description="Helical" evidence="14">
    <location>
        <begin position="1913"/>
        <end position="1940"/>
    </location>
</feature>
<evidence type="ECO:0000256" key="6">
    <source>
        <dbReference type="ARBA" id="ARBA00022737"/>
    </source>
</evidence>
<evidence type="ECO:0000256" key="5">
    <source>
        <dbReference type="ARBA" id="ARBA00022692"/>
    </source>
</evidence>
<feature type="transmembrane region" description="Helical" evidence="14">
    <location>
        <begin position="1845"/>
        <end position="1864"/>
    </location>
</feature>
<dbReference type="CDD" id="cd15040">
    <property type="entry name" value="7tmB2_Adhesion"/>
    <property type="match status" value="1"/>
</dbReference>
<dbReference type="InterPro" id="IPR000832">
    <property type="entry name" value="GPCR_2_secretin-like"/>
</dbReference>
<comment type="similarity">
    <text evidence="2">Belongs to the G-protein coupled receptor 2 family. Adhesion G-protein coupled receptor (ADGR) subfamily.</text>
</comment>
<dbReference type="GO" id="GO:0004930">
    <property type="term" value="F:G protein-coupled receptor activity"/>
    <property type="evidence" value="ECO:0007669"/>
    <property type="project" value="UniProtKB-KW"/>
</dbReference>
<gene>
    <name evidence="21" type="primary">LOC111116087</name>
</gene>
<keyword evidence="13" id="KW-0807">Transducer</keyword>
<feature type="transmembrane region" description="Helical" evidence="14">
    <location>
        <begin position="1952"/>
        <end position="1975"/>
    </location>
</feature>
<dbReference type="Gene3D" id="2.60.220.50">
    <property type="match status" value="1"/>
</dbReference>
<keyword evidence="9 14" id="KW-0472">Membrane</keyword>
<dbReference type="RefSeq" id="XP_022310780.1">
    <property type="nucleotide sequence ID" value="XM_022455072.1"/>
</dbReference>
<evidence type="ECO:0000256" key="13">
    <source>
        <dbReference type="ARBA" id="ARBA00023224"/>
    </source>
</evidence>
<evidence type="ECO:0000259" key="18">
    <source>
        <dbReference type="PROSITE" id="PS50261"/>
    </source>
</evidence>
<dbReference type="SMART" id="SM00008">
    <property type="entry name" value="HormR"/>
    <property type="match status" value="1"/>
</dbReference>
<evidence type="ECO:0000259" key="19">
    <source>
        <dbReference type="PROSITE" id="PS50835"/>
    </source>
</evidence>